<name>A0A544VRV8_9MYCO</name>
<dbReference type="SUPFAM" id="SSF53167">
    <property type="entry name" value="Purine and uridine phosphorylases"/>
    <property type="match status" value="1"/>
</dbReference>
<dbReference type="InterPro" id="IPR010049">
    <property type="entry name" value="MTA_SAH_Nsdase"/>
</dbReference>
<keyword evidence="3" id="KW-0028">Amino-acid biosynthesis</keyword>
<dbReference type="RefSeq" id="WP_142555709.1">
    <property type="nucleotide sequence ID" value="NZ_VIFX01000062.1"/>
</dbReference>
<dbReference type="Gene3D" id="3.40.50.1580">
    <property type="entry name" value="Nucleoside phosphorylase domain"/>
    <property type="match status" value="1"/>
</dbReference>
<dbReference type="CDD" id="cd09008">
    <property type="entry name" value="MTAN"/>
    <property type="match status" value="1"/>
</dbReference>
<dbReference type="GO" id="GO:0019284">
    <property type="term" value="P:L-methionine salvage from S-adenosylmethionine"/>
    <property type="evidence" value="ECO:0007669"/>
    <property type="project" value="TreeGrafter"/>
</dbReference>
<protein>
    <recommendedName>
        <fullName evidence="2">adenosylhomocysteine nucleosidase</fullName>
        <ecNumber evidence="2">3.2.2.9</ecNumber>
    </recommendedName>
</protein>
<comment type="caution">
    <text evidence="7">The sequence shown here is derived from an EMBL/GenBank/DDBJ whole genome shotgun (WGS) entry which is preliminary data.</text>
</comment>
<evidence type="ECO:0000256" key="5">
    <source>
        <dbReference type="ARBA" id="ARBA00023167"/>
    </source>
</evidence>
<dbReference type="PANTHER" id="PTHR46832">
    <property type="entry name" value="5'-METHYLTHIOADENOSINE/S-ADENOSYLHOMOCYSTEINE NUCLEOSIDASE"/>
    <property type="match status" value="1"/>
</dbReference>
<evidence type="ECO:0000256" key="4">
    <source>
        <dbReference type="ARBA" id="ARBA00022801"/>
    </source>
</evidence>
<dbReference type="NCBIfam" id="NF004079">
    <property type="entry name" value="PRK05584.1"/>
    <property type="match status" value="1"/>
</dbReference>
<dbReference type="Proteomes" id="UP000315759">
    <property type="component" value="Unassembled WGS sequence"/>
</dbReference>
<dbReference type="UniPathway" id="UPA00904">
    <property type="reaction ID" value="UER00871"/>
</dbReference>
<sequence length="250" mass="26585">MTIGLLCAIPEELEHLRAVMNTVSTRESARIRFDEGFLDGHRVVLAGTGMGKVNAAVVTTLLAETFGCRVIVFSGVAGGLDPALHIGDVVIADRIVQHDAGRIENDALLRYQAGHVSFINPTDALGYSMDAELLATVQDTLAGVALPPLSTSAGGRDRPPRIVYGTILTGDQYVHCEITRQRLQRELDGRAVEMEGGAVAQVCETVGIPWVVIRALSDLAGHDSALDFAAFAAEVAAISAHLVRRIVPVL</sequence>
<evidence type="ECO:0000259" key="6">
    <source>
        <dbReference type="Pfam" id="PF01048"/>
    </source>
</evidence>
<comment type="pathway">
    <text evidence="1">Amino-acid biosynthesis; L-methionine biosynthesis via salvage pathway; S-methyl-5-thio-alpha-D-ribose 1-phosphate from S-methyl-5'-thioadenosine (hydrolase route): step 1/2.</text>
</comment>
<keyword evidence="7" id="KW-0326">Glycosidase</keyword>
<gene>
    <name evidence="7" type="ORF">D8S82_30675</name>
</gene>
<evidence type="ECO:0000313" key="8">
    <source>
        <dbReference type="Proteomes" id="UP000315759"/>
    </source>
</evidence>
<dbReference type="GO" id="GO:0008930">
    <property type="term" value="F:methylthioadenosine nucleosidase activity"/>
    <property type="evidence" value="ECO:0007669"/>
    <property type="project" value="InterPro"/>
</dbReference>
<evidence type="ECO:0000313" key="7">
    <source>
        <dbReference type="EMBL" id="TQR82712.1"/>
    </source>
</evidence>
<dbReference type="AlphaFoldDB" id="A0A544VRV8"/>
<dbReference type="GO" id="GO:0009164">
    <property type="term" value="P:nucleoside catabolic process"/>
    <property type="evidence" value="ECO:0007669"/>
    <property type="project" value="InterPro"/>
</dbReference>
<dbReference type="GO" id="GO:0005829">
    <property type="term" value="C:cytosol"/>
    <property type="evidence" value="ECO:0007669"/>
    <property type="project" value="TreeGrafter"/>
</dbReference>
<dbReference type="NCBIfam" id="TIGR01704">
    <property type="entry name" value="MTA_SAH-Nsdase"/>
    <property type="match status" value="1"/>
</dbReference>
<evidence type="ECO:0000256" key="1">
    <source>
        <dbReference type="ARBA" id="ARBA00004945"/>
    </source>
</evidence>
<dbReference type="PANTHER" id="PTHR46832:SF1">
    <property type="entry name" value="5'-METHYLTHIOADENOSINE_S-ADENOSYLHOMOCYSTEINE NUCLEOSIDASE"/>
    <property type="match status" value="1"/>
</dbReference>
<keyword evidence="5" id="KW-0486">Methionine biosynthesis</keyword>
<evidence type="ECO:0000256" key="3">
    <source>
        <dbReference type="ARBA" id="ARBA00022605"/>
    </source>
</evidence>
<dbReference type="EMBL" id="VIFX01000062">
    <property type="protein sequence ID" value="TQR82712.1"/>
    <property type="molecule type" value="Genomic_DNA"/>
</dbReference>
<dbReference type="InterPro" id="IPR000845">
    <property type="entry name" value="Nucleoside_phosphorylase_d"/>
</dbReference>
<reference evidence="7 8" key="1">
    <citation type="submission" date="2018-10" db="EMBL/GenBank/DDBJ databases">
        <title>Draft genome of Mycobacterium hodleri strain B.</title>
        <authorList>
            <person name="Amande T.J."/>
            <person name="Mcgenity T.J."/>
        </authorList>
    </citation>
    <scope>NUCLEOTIDE SEQUENCE [LARGE SCALE GENOMIC DNA]</scope>
    <source>
        <strain evidence="7 8">B</strain>
    </source>
</reference>
<accession>A0A544VRV8</accession>
<dbReference type="Pfam" id="PF01048">
    <property type="entry name" value="PNP_UDP_1"/>
    <property type="match status" value="1"/>
</dbReference>
<organism evidence="7 8">
    <name type="scientific">Mycolicibacterium hodleri</name>
    <dbReference type="NCBI Taxonomy" id="49897"/>
    <lineage>
        <taxon>Bacteria</taxon>
        <taxon>Bacillati</taxon>
        <taxon>Actinomycetota</taxon>
        <taxon>Actinomycetes</taxon>
        <taxon>Mycobacteriales</taxon>
        <taxon>Mycobacteriaceae</taxon>
        <taxon>Mycolicibacterium</taxon>
    </lineage>
</organism>
<evidence type="ECO:0000256" key="2">
    <source>
        <dbReference type="ARBA" id="ARBA00011974"/>
    </source>
</evidence>
<keyword evidence="4 7" id="KW-0378">Hydrolase</keyword>
<dbReference type="GO" id="GO:0008782">
    <property type="term" value="F:adenosylhomocysteine nucleosidase activity"/>
    <property type="evidence" value="ECO:0007669"/>
    <property type="project" value="UniProtKB-EC"/>
</dbReference>
<proteinExistence type="predicted"/>
<dbReference type="EC" id="3.2.2.9" evidence="2"/>
<feature type="domain" description="Nucleoside phosphorylase" evidence="6">
    <location>
        <begin position="2"/>
        <end position="247"/>
    </location>
</feature>
<keyword evidence="8" id="KW-1185">Reference proteome</keyword>
<dbReference type="GO" id="GO:0019509">
    <property type="term" value="P:L-methionine salvage from methylthioadenosine"/>
    <property type="evidence" value="ECO:0007669"/>
    <property type="project" value="UniProtKB-UniPathway"/>
</dbReference>
<dbReference type="InterPro" id="IPR035994">
    <property type="entry name" value="Nucleoside_phosphorylase_sf"/>
</dbReference>